<dbReference type="OrthoDB" id="76293at2759"/>
<feature type="domain" description="Peptidase M28" evidence="5">
    <location>
        <begin position="544"/>
        <end position="755"/>
    </location>
</feature>
<dbReference type="RefSeq" id="XP_013232174.1">
    <property type="nucleotide sequence ID" value="XM_013376720.1"/>
</dbReference>
<feature type="region of interest" description="Disordered" evidence="3">
    <location>
        <begin position="1227"/>
        <end position="1247"/>
    </location>
</feature>
<feature type="region of interest" description="Disordered" evidence="3">
    <location>
        <begin position="371"/>
        <end position="407"/>
    </location>
</feature>
<dbReference type="EMBL" id="HG675627">
    <property type="protein sequence ID" value="CDJ41424.1"/>
    <property type="molecule type" value="Genomic_DNA"/>
</dbReference>
<feature type="compositionally biased region" description="Basic and acidic residues" evidence="3">
    <location>
        <begin position="1"/>
        <end position="12"/>
    </location>
</feature>
<feature type="region of interest" description="Disordered" evidence="3">
    <location>
        <begin position="1"/>
        <end position="28"/>
    </location>
</feature>
<dbReference type="VEuPathDB" id="ToxoDB:ETH2_1529300"/>
<keyword evidence="4" id="KW-0472">Membrane</keyword>
<dbReference type="OMA" id="EHIQWEV"/>
<feature type="compositionally biased region" description="Polar residues" evidence="3">
    <location>
        <begin position="1575"/>
        <end position="1588"/>
    </location>
</feature>
<feature type="transmembrane region" description="Helical" evidence="4">
    <location>
        <begin position="867"/>
        <end position="890"/>
    </location>
</feature>
<dbReference type="InterPro" id="IPR007484">
    <property type="entry name" value="Peptidase_M28"/>
</dbReference>
<reference evidence="6" key="1">
    <citation type="submission" date="2013-10" db="EMBL/GenBank/DDBJ databases">
        <title>Genomic analysis of the causative agents of coccidiosis in chickens.</title>
        <authorList>
            <person name="Reid A.J."/>
            <person name="Blake D."/>
            <person name="Billington K."/>
            <person name="Browne H."/>
            <person name="Dunn M."/>
            <person name="Hung S."/>
            <person name="Kawahara F."/>
            <person name="Miranda-Saavedra D."/>
            <person name="Mourier T."/>
            <person name="Nagra H."/>
            <person name="Otto T.D."/>
            <person name="Rawlings N."/>
            <person name="Sanchez A."/>
            <person name="Sanders M."/>
            <person name="Subramaniam C."/>
            <person name="Tay Y."/>
            <person name="Dear P."/>
            <person name="Doerig C."/>
            <person name="Gruber A."/>
            <person name="Parkinson J."/>
            <person name="Shirley M."/>
            <person name="Wan K.L."/>
            <person name="Berriman M."/>
            <person name="Tomley F."/>
            <person name="Pain A."/>
        </authorList>
    </citation>
    <scope>NUCLEOTIDE SEQUENCE [LARGE SCALE GENOMIC DNA]</scope>
    <source>
        <strain evidence="6">Houghton</strain>
    </source>
</reference>
<evidence type="ECO:0000259" key="5">
    <source>
        <dbReference type="Pfam" id="PF04389"/>
    </source>
</evidence>
<name>U6KYP8_EIMTE</name>
<feature type="transmembrane region" description="Helical" evidence="4">
    <location>
        <begin position="910"/>
        <end position="931"/>
    </location>
</feature>
<evidence type="ECO:0000313" key="7">
    <source>
        <dbReference type="Proteomes" id="UP000030747"/>
    </source>
</evidence>
<dbReference type="Pfam" id="PF04389">
    <property type="entry name" value="Peptidase_M28"/>
    <property type="match status" value="1"/>
</dbReference>
<organism evidence="6 7">
    <name type="scientific">Eimeria tenella</name>
    <name type="common">Coccidian parasite</name>
    <dbReference type="NCBI Taxonomy" id="5802"/>
    <lineage>
        <taxon>Eukaryota</taxon>
        <taxon>Sar</taxon>
        <taxon>Alveolata</taxon>
        <taxon>Apicomplexa</taxon>
        <taxon>Conoidasida</taxon>
        <taxon>Coccidia</taxon>
        <taxon>Eucoccidiorida</taxon>
        <taxon>Eimeriorina</taxon>
        <taxon>Eimeriidae</taxon>
        <taxon>Eimeria</taxon>
    </lineage>
</organism>
<dbReference type="InterPro" id="IPR045175">
    <property type="entry name" value="M28_fam"/>
</dbReference>
<comment type="similarity">
    <text evidence="2">Belongs to the peptidase M28 family. M28B subfamily.</text>
</comment>
<evidence type="ECO:0000313" key="6">
    <source>
        <dbReference type="EMBL" id="CDJ41424.1"/>
    </source>
</evidence>
<dbReference type="SUPFAM" id="SSF53187">
    <property type="entry name" value="Zn-dependent exopeptidases"/>
    <property type="match status" value="1"/>
</dbReference>
<dbReference type="PANTHER" id="PTHR12147">
    <property type="entry name" value="METALLOPEPTIDASE M28 FAMILY MEMBER"/>
    <property type="match status" value="1"/>
</dbReference>
<dbReference type="Proteomes" id="UP000030747">
    <property type="component" value="Unassembled WGS sequence"/>
</dbReference>
<feature type="transmembrane region" description="Helical" evidence="4">
    <location>
        <begin position="1000"/>
        <end position="1025"/>
    </location>
</feature>
<gene>
    <name evidence="6" type="ORF">ETH_00034400</name>
</gene>
<comment type="cofactor">
    <cofactor evidence="1">
        <name>Zn(2+)</name>
        <dbReference type="ChEBI" id="CHEBI:29105"/>
    </cofactor>
</comment>
<accession>U6KYP8</accession>
<keyword evidence="4" id="KW-1133">Transmembrane helix</keyword>
<feature type="transmembrane region" description="Helical" evidence="4">
    <location>
        <begin position="1100"/>
        <end position="1125"/>
    </location>
</feature>
<feature type="transmembrane region" description="Helical" evidence="4">
    <location>
        <begin position="1045"/>
        <end position="1068"/>
    </location>
</feature>
<evidence type="ECO:0000256" key="3">
    <source>
        <dbReference type="SAM" id="MobiDB-lite"/>
    </source>
</evidence>
<keyword evidence="7" id="KW-1185">Reference proteome</keyword>
<dbReference type="GeneID" id="25255946"/>
<feature type="compositionally biased region" description="Low complexity" evidence="3">
    <location>
        <begin position="375"/>
        <end position="393"/>
    </location>
</feature>
<protein>
    <recommendedName>
        <fullName evidence="5">Peptidase M28 domain-containing protein</fullName>
    </recommendedName>
</protein>
<feature type="transmembrane region" description="Helical" evidence="4">
    <location>
        <begin position="828"/>
        <end position="861"/>
    </location>
</feature>
<dbReference type="PANTHER" id="PTHR12147:SF26">
    <property type="entry name" value="PEPTIDASE M28 DOMAIN-CONTAINING PROTEIN"/>
    <property type="match status" value="1"/>
</dbReference>
<feature type="transmembrane region" description="Helical" evidence="4">
    <location>
        <begin position="937"/>
        <end position="961"/>
    </location>
</feature>
<dbReference type="VEuPathDB" id="ToxoDB:ETH_00034400"/>
<dbReference type="GO" id="GO:0008235">
    <property type="term" value="F:metalloexopeptidase activity"/>
    <property type="evidence" value="ECO:0007669"/>
    <property type="project" value="InterPro"/>
</dbReference>
<keyword evidence="4" id="KW-0812">Transmembrane</keyword>
<reference evidence="6" key="2">
    <citation type="submission" date="2013-10" db="EMBL/GenBank/DDBJ databases">
        <authorList>
            <person name="Aslett M."/>
        </authorList>
    </citation>
    <scope>NUCLEOTIDE SEQUENCE [LARGE SCALE GENOMIC DNA]</scope>
    <source>
        <strain evidence="6">Houghton</strain>
    </source>
</reference>
<dbReference type="GO" id="GO:0006508">
    <property type="term" value="P:proteolysis"/>
    <property type="evidence" value="ECO:0007669"/>
    <property type="project" value="InterPro"/>
</dbReference>
<feature type="region of interest" description="Disordered" evidence="3">
    <location>
        <begin position="1575"/>
        <end position="1596"/>
    </location>
</feature>
<evidence type="ECO:0000256" key="2">
    <source>
        <dbReference type="ARBA" id="ARBA00005634"/>
    </source>
</evidence>
<dbReference type="Gene3D" id="3.40.630.10">
    <property type="entry name" value="Zn peptidases"/>
    <property type="match status" value="1"/>
</dbReference>
<feature type="transmembrane region" description="Helical" evidence="4">
    <location>
        <begin position="798"/>
        <end position="816"/>
    </location>
</feature>
<sequence length="1653" mass="176935">MSDKDVPNDRKRLPPAGSSSTAKDDTPPEAPTGRLVFCGLFVAAAVVFLAALSAAENHFYLPPALSVDAPADDFSEGRAKLLLQQATHSVRTLGSCDNEVAAPLMLHFSVLKQLLKLSYAPAAPAALPKGTTASTGTKTSTDTADAQAATTAADDAAELQDAAAGAEMQAVVGRVSFVLLVTHELRSGTAAAKRKAEAAAAAATPLRRIQPPGQVTDIQTCLCGVIQQHHILLQQQQQHAAAAAAAAATGLHEELLQSTEEELPPACKDQKQLERCSAVFKLTEKQDPFSPSAADAAAASFERKITTAAAGQSEKWEELDCTYSPSVLDPDSPDFVSGTLTPKVQCFKVTRHFLAPPSTVSALIGLAVKNHGEQQEQQQQQQGSAGAAAAKPQSQDEEKASLSSTEDLESSGLRHLLHALPHLSKDEKDRSVTAAAAASAAAAAAKTSVLRHLMRHVLSVDVTFSGGAAGGFGQNYTGIRTSLYVGPRNFTVKIKPLFPIFSGCSTSEALEDKRVMQKNPLGSSSQGAPINAAACVGAHENRKPPAAASALMLAAHYDTAPSSPGISDDLGMCAVAVEVARAGVYRHLRAAHRVQLEQWGLEEKEERNKPSGDDFISSPLILNLNGAEEVMLLAAHAFGAQHPWARRVRVAVNLEAAGSRGKSYVLQMPRPLAGRLLEAVAALPSPTATSFASDIWNSGQFPGETDFRVWAEVLGVAGGLDLAWIGDGANYHTRRDTLENMRSGSLQHTGSAILGLLPALLRLTDVVEENATEGNSEVPPEVPFYQDLLGMGLVVIRWKAFLPLAALVVLLLLLDYKLQQRVLGVQTSIALVILSCLSFGCSCLAAATVACCCTVLGALVLQLYGTLYVHWPIAAACRALVAFAALAWFWNKTFFRKIRRRYAFGRQPMICMHASRAAPLLTLLALSLVFYKLHLFASFYFLLLLLGLLGPRVVFLLFWCIRPQKQTEVRARCNTADEKGQRHDLAGSSRRALNTSLKRCCALQLADTVGGLVPSVFLFQAHMAFLDGTSGPAGRMGESLLWMDLLLNLVVLAPVLLLLPAVLCPPFFHMLHYIKREENNAVRGNSETAARRREVKRRSWIVRALAVAGAAVASVFVLKMLTFIFPLELSPTAISQKDAVSVIGEKNTSGFEGEDLALLPIAADEQLQLRSPKVAHFGSLLGLLSLGFGHYLLPSPAFPFSPVRPLQLHFVIFRRSKVTALPCRPCRSGTKDVSTGEENGIEAPNDNSSCAKVEQLEVEAGTTASAAGEAAKSAFNFPSELELLSSTHRTSHFVRHSTQGVAVLGLGRQVFWNPAASDASLVLSVVRRAIENAEQETGAYSSKVTQTVCVPPADTANTIHQSSGGAALVEELSGEAASETTKDTADMRCSCTVSSRSDKTRQIHSPSFHTVEESPSPKAPLTRTHLHWLSTIRTHWSVYTNGKAFAPPVKPTGSCPLFTPGVRGKVDVSYDKSLDETRLVLLIGGSSLLSIALPAPRVKGWNLENQAPLRRLKACDCYMVTVATPTPPAMTKLEFFFQGNVPVRFTTRSGLFDATVPHWGCSRTPLFKSVQSASPTAQDALSEQQPDSPWSAAAGRPNISAVDKDGRLPCGVTTFWESLFKLLPPHITAAGSYADGVEWNLPYAPFSAALAFD</sequence>
<feature type="transmembrane region" description="Helical" evidence="4">
    <location>
        <begin position="35"/>
        <end position="55"/>
    </location>
</feature>
<feature type="region of interest" description="Disordered" evidence="3">
    <location>
        <begin position="126"/>
        <end position="149"/>
    </location>
</feature>
<proteinExistence type="inferred from homology"/>
<evidence type="ECO:0000256" key="4">
    <source>
        <dbReference type="SAM" id="Phobius"/>
    </source>
</evidence>
<evidence type="ECO:0000256" key="1">
    <source>
        <dbReference type="ARBA" id="ARBA00001947"/>
    </source>
</evidence>